<dbReference type="AlphaFoldDB" id="A0A6C0LHR9"/>
<evidence type="ECO:0000313" key="1">
    <source>
        <dbReference type="EMBL" id="QHU29221.1"/>
    </source>
</evidence>
<reference evidence="1" key="1">
    <citation type="journal article" date="2020" name="Nature">
        <title>Giant virus diversity and host interactions through global metagenomics.</title>
        <authorList>
            <person name="Schulz F."/>
            <person name="Roux S."/>
            <person name="Paez-Espino D."/>
            <person name="Jungbluth S."/>
            <person name="Walsh D.A."/>
            <person name="Denef V.J."/>
            <person name="McMahon K.D."/>
            <person name="Konstantinidis K.T."/>
            <person name="Eloe-Fadrosh E.A."/>
            <person name="Kyrpides N.C."/>
            <person name="Woyke T."/>
        </authorList>
    </citation>
    <scope>NUCLEOTIDE SEQUENCE</scope>
    <source>
        <strain evidence="1">GVMAG-M-3300027804-47</strain>
    </source>
</reference>
<protein>
    <submittedName>
        <fullName evidence="1">Uncharacterized protein</fullName>
    </submittedName>
</protein>
<organism evidence="1">
    <name type="scientific">viral metagenome</name>
    <dbReference type="NCBI Taxonomy" id="1070528"/>
    <lineage>
        <taxon>unclassified sequences</taxon>
        <taxon>metagenomes</taxon>
        <taxon>organismal metagenomes</taxon>
    </lineage>
</organism>
<name>A0A6C0LHR9_9ZZZZ</name>
<sequence length="30" mass="3679">MEIKNIFKIYFVYVIYNQEVTETMFAIMLS</sequence>
<accession>A0A6C0LHR9</accession>
<dbReference type="EMBL" id="MN740482">
    <property type="protein sequence ID" value="QHU29221.1"/>
    <property type="molecule type" value="Genomic_DNA"/>
</dbReference>
<proteinExistence type="predicted"/>